<evidence type="ECO:0000256" key="3">
    <source>
        <dbReference type="ARBA" id="ARBA00023002"/>
    </source>
</evidence>
<keyword evidence="6" id="KW-1185">Reference proteome</keyword>
<name>A0A371CKR3_9APHY</name>
<dbReference type="CDD" id="cd05325">
    <property type="entry name" value="carb_red_sniffer_like_SDR_c"/>
    <property type="match status" value="1"/>
</dbReference>
<sequence length="238" mass="26177">MTTDHQYTWLITGCSRGIGLELTKRLLESPENFVIATARNPSKATALQALAQSARGTLEVIKLDVDDDDAIVRSVEEVKAILGDRGLDYLVNNAAVNQEIDTPFTMKVQGWTNVFKTNVAAPALMAQVYLPLIEKSTKKTIVNVSSSLGSFVSPSGARWASYSVTKAALNMLTHKQSKERPDLMIVCLNPGWIQTDMGTADAPLTLDDSVPHIVRTLTSLRPEDNGRLIDYHHEILSW</sequence>
<dbReference type="PANTHER" id="PTHR43544">
    <property type="entry name" value="SHORT-CHAIN DEHYDROGENASE/REDUCTASE"/>
    <property type="match status" value="1"/>
</dbReference>
<dbReference type="OrthoDB" id="9876299at2759"/>
<dbReference type="InterPro" id="IPR036291">
    <property type="entry name" value="NAD(P)-bd_dom_sf"/>
</dbReference>
<gene>
    <name evidence="5" type="ORF">OH76DRAFT_1365533</name>
</gene>
<evidence type="ECO:0000313" key="5">
    <source>
        <dbReference type="EMBL" id="RDX40874.1"/>
    </source>
</evidence>
<evidence type="ECO:0000313" key="6">
    <source>
        <dbReference type="Proteomes" id="UP000256964"/>
    </source>
</evidence>
<evidence type="ECO:0000256" key="1">
    <source>
        <dbReference type="ARBA" id="ARBA00006484"/>
    </source>
</evidence>
<evidence type="ECO:0000256" key="2">
    <source>
        <dbReference type="ARBA" id="ARBA00022857"/>
    </source>
</evidence>
<proteinExistence type="inferred from homology"/>
<dbReference type="PANTHER" id="PTHR43544:SF7">
    <property type="entry name" value="NADB-LER2"/>
    <property type="match status" value="1"/>
</dbReference>
<keyword evidence="2" id="KW-0521">NADP</keyword>
<dbReference type="InterPro" id="IPR002347">
    <property type="entry name" value="SDR_fam"/>
</dbReference>
<accession>A0A371CKR3</accession>
<dbReference type="EMBL" id="KZ857533">
    <property type="protein sequence ID" value="RDX40874.1"/>
    <property type="molecule type" value="Genomic_DNA"/>
</dbReference>
<dbReference type="SUPFAM" id="SSF51735">
    <property type="entry name" value="NAD(P)-binding Rossmann-fold domains"/>
    <property type="match status" value="1"/>
</dbReference>
<reference evidence="5 6" key="1">
    <citation type="journal article" date="2018" name="Biotechnol. Biofuels">
        <title>Integrative visual omics of the white-rot fungus Polyporus brumalis exposes the biotechnological potential of its oxidative enzymes for delignifying raw plant biomass.</title>
        <authorList>
            <person name="Miyauchi S."/>
            <person name="Rancon A."/>
            <person name="Drula E."/>
            <person name="Hage H."/>
            <person name="Chaduli D."/>
            <person name="Favel A."/>
            <person name="Grisel S."/>
            <person name="Henrissat B."/>
            <person name="Herpoel-Gimbert I."/>
            <person name="Ruiz-Duenas F.J."/>
            <person name="Chevret D."/>
            <person name="Hainaut M."/>
            <person name="Lin J."/>
            <person name="Wang M."/>
            <person name="Pangilinan J."/>
            <person name="Lipzen A."/>
            <person name="Lesage-Meessen L."/>
            <person name="Navarro D."/>
            <person name="Riley R."/>
            <person name="Grigoriev I.V."/>
            <person name="Zhou S."/>
            <person name="Raouche S."/>
            <person name="Rosso M.N."/>
        </authorList>
    </citation>
    <scope>NUCLEOTIDE SEQUENCE [LARGE SCALE GENOMIC DNA]</scope>
    <source>
        <strain evidence="5 6">BRFM 1820</strain>
    </source>
</reference>
<keyword evidence="3" id="KW-0560">Oxidoreductase</keyword>
<dbReference type="InterPro" id="IPR051468">
    <property type="entry name" value="Fungal_SecMetab_SDRs"/>
</dbReference>
<dbReference type="Gene3D" id="3.40.50.720">
    <property type="entry name" value="NAD(P)-binding Rossmann-like Domain"/>
    <property type="match status" value="1"/>
</dbReference>
<dbReference type="AlphaFoldDB" id="A0A371CKR3"/>
<dbReference type="GO" id="GO:0016491">
    <property type="term" value="F:oxidoreductase activity"/>
    <property type="evidence" value="ECO:0007669"/>
    <property type="project" value="UniProtKB-KW"/>
</dbReference>
<comment type="similarity">
    <text evidence="1 4">Belongs to the short-chain dehydrogenases/reductases (SDR) family.</text>
</comment>
<protein>
    <submittedName>
        <fullName evidence="5">C-factor</fullName>
    </submittedName>
</protein>
<dbReference type="PRINTS" id="PR00080">
    <property type="entry name" value="SDRFAMILY"/>
</dbReference>
<dbReference type="Proteomes" id="UP000256964">
    <property type="component" value="Unassembled WGS sequence"/>
</dbReference>
<evidence type="ECO:0000256" key="4">
    <source>
        <dbReference type="RuleBase" id="RU000363"/>
    </source>
</evidence>
<dbReference type="PRINTS" id="PR00081">
    <property type="entry name" value="GDHRDH"/>
</dbReference>
<dbReference type="Pfam" id="PF00106">
    <property type="entry name" value="adh_short"/>
    <property type="match status" value="1"/>
</dbReference>
<organism evidence="5 6">
    <name type="scientific">Lentinus brumalis</name>
    <dbReference type="NCBI Taxonomy" id="2498619"/>
    <lineage>
        <taxon>Eukaryota</taxon>
        <taxon>Fungi</taxon>
        <taxon>Dikarya</taxon>
        <taxon>Basidiomycota</taxon>
        <taxon>Agaricomycotina</taxon>
        <taxon>Agaricomycetes</taxon>
        <taxon>Polyporales</taxon>
        <taxon>Polyporaceae</taxon>
        <taxon>Lentinus</taxon>
    </lineage>
</organism>
<dbReference type="GO" id="GO:0005737">
    <property type="term" value="C:cytoplasm"/>
    <property type="evidence" value="ECO:0007669"/>
    <property type="project" value="TreeGrafter"/>
</dbReference>